<reference evidence="7 8" key="1">
    <citation type="journal article" date="2017" name="G3 (Bethesda)">
        <title>First Draft Genome Sequence of the Pathogenic Fungus Lomentospora prolificans (Formerly Scedosporium prolificans).</title>
        <authorList>
            <person name="Luo R."/>
            <person name="Zimin A."/>
            <person name="Workman R."/>
            <person name="Fan Y."/>
            <person name="Pertea G."/>
            <person name="Grossman N."/>
            <person name="Wear M.P."/>
            <person name="Jia B."/>
            <person name="Miller H."/>
            <person name="Casadevall A."/>
            <person name="Timp W."/>
            <person name="Zhang S.X."/>
            <person name="Salzberg S.L."/>
        </authorList>
    </citation>
    <scope>NUCLEOTIDE SEQUENCE [LARGE SCALE GENOMIC DNA]</scope>
    <source>
        <strain evidence="7 8">JHH-5317</strain>
    </source>
</reference>
<evidence type="ECO:0000259" key="6">
    <source>
        <dbReference type="PROSITE" id="PS50850"/>
    </source>
</evidence>
<gene>
    <name evidence="7" type="ORF">jhhlp_006652</name>
</gene>
<sequence>MPLGILEDRKLEHVPGTSPLNELSRQDVENVDGVTPGLLKLDPTGEIVLVPQPSDSPNDPYNWPRWKKEMFTVAFAYGCGCVGAVGPLLTSAIVPLAEDFGVPLQRFTLGLQGSCIVAIAVGSLLLNTLAVKIGKRPIYIATSLGLMASCFWAAEAKSFASLAAARAVQGFCMAPMEALVPASISDVWFVHERGYRNAIFNLGVLGGINLASPIAGAIIQYSSYRICLHAMGGAFAIQTILTILFMPESAYHRKGALDIDTGDKTVVVDGMAEKVQVDHNEGSREAAAPSETEPRKSFVRELLPYDGYWDKVSFWRTLILPFFMLASPIVMWGTLLFTTCISWLVLISITLSQIFSAPPYNFSVAAVGAANMSSFVASLIGTAVAGPLIDGLAKYMSKRNKGTFEPEFRLPVMVSFLAFTASGFFAWGQSLHSQDPWPIPVIVCMGLINLGVQLGTTGLVVYVIDCHRKESSEAFAIMNFVKNLFAFGLTFYCNDWIAVQGVRDCFFVIGGITVAVCLTTIPMYIFGKKARSFVYRHRLVSRVTG</sequence>
<dbReference type="Gene3D" id="1.20.1250.20">
    <property type="entry name" value="MFS general substrate transporter like domains"/>
    <property type="match status" value="1"/>
</dbReference>
<dbReference type="FunCoup" id="A0A2N3N6G6">
    <property type="interactions" value="16"/>
</dbReference>
<feature type="transmembrane region" description="Helical" evidence="5">
    <location>
        <begin position="410"/>
        <end position="427"/>
    </location>
</feature>
<accession>A0A2N3N6G6</accession>
<dbReference type="PANTHER" id="PTHR23502">
    <property type="entry name" value="MAJOR FACILITATOR SUPERFAMILY"/>
    <property type="match status" value="1"/>
</dbReference>
<dbReference type="InterPro" id="IPR036259">
    <property type="entry name" value="MFS_trans_sf"/>
</dbReference>
<dbReference type="OrthoDB" id="2585655at2759"/>
<feature type="transmembrane region" description="Helical" evidence="5">
    <location>
        <begin position="226"/>
        <end position="246"/>
    </location>
</feature>
<keyword evidence="4 5" id="KW-0472">Membrane</keyword>
<dbReference type="EMBL" id="NLAX01000701">
    <property type="protein sequence ID" value="PKS08040.1"/>
    <property type="molecule type" value="Genomic_DNA"/>
</dbReference>
<feature type="transmembrane region" description="Helical" evidence="5">
    <location>
        <begin position="74"/>
        <end position="97"/>
    </location>
</feature>
<comment type="caution">
    <text evidence="7">The sequence shown here is derived from an EMBL/GenBank/DDBJ whole genome shotgun (WGS) entry which is preliminary data.</text>
</comment>
<dbReference type="SUPFAM" id="SSF103473">
    <property type="entry name" value="MFS general substrate transporter"/>
    <property type="match status" value="1"/>
</dbReference>
<dbReference type="GO" id="GO:0022857">
    <property type="term" value="F:transmembrane transporter activity"/>
    <property type="evidence" value="ECO:0007669"/>
    <property type="project" value="InterPro"/>
</dbReference>
<evidence type="ECO:0000256" key="2">
    <source>
        <dbReference type="ARBA" id="ARBA00022692"/>
    </source>
</evidence>
<dbReference type="STRING" id="41688.A0A2N3N6G6"/>
<organism evidence="7 8">
    <name type="scientific">Lomentospora prolificans</name>
    <dbReference type="NCBI Taxonomy" id="41688"/>
    <lineage>
        <taxon>Eukaryota</taxon>
        <taxon>Fungi</taxon>
        <taxon>Dikarya</taxon>
        <taxon>Ascomycota</taxon>
        <taxon>Pezizomycotina</taxon>
        <taxon>Sordariomycetes</taxon>
        <taxon>Hypocreomycetidae</taxon>
        <taxon>Microascales</taxon>
        <taxon>Microascaceae</taxon>
        <taxon>Lomentospora</taxon>
    </lineage>
</organism>
<dbReference type="Proteomes" id="UP000233524">
    <property type="component" value="Unassembled WGS sequence"/>
</dbReference>
<evidence type="ECO:0000313" key="8">
    <source>
        <dbReference type="Proteomes" id="UP000233524"/>
    </source>
</evidence>
<evidence type="ECO:0000256" key="4">
    <source>
        <dbReference type="ARBA" id="ARBA00023136"/>
    </source>
</evidence>
<dbReference type="AlphaFoldDB" id="A0A2N3N6G6"/>
<dbReference type="InterPro" id="IPR011701">
    <property type="entry name" value="MFS"/>
</dbReference>
<dbReference type="PROSITE" id="PS50850">
    <property type="entry name" value="MFS"/>
    <property type="match status" value="1"/>
</dbReference>
<feature type="transmembrane region" description="Helical" evidence="5">
    <location>
        <begin position="335"/>
        <end position="356"/>
    </location>
</feature>
<dbReference type="InterPro" id="IPR020846">
    <property type="entry name" value="MFS_dom"/>
</dbReference>
<feature type="transmembrane region" description="Helical" evidence="5">
    <location>
        <begin position="505"/>
        <end position="526"/>
    </location>
</feature>
<dbReference type="Pfam" id="PF07690">
    <property type="entry name" value="MFS_1"/>
    <property type="match status" value="1"/>
</dbReference>
<evidence type="ECO:0000313" key="7">
    <source>
        <dbReference type="EMBL" id="PKS08040.1"/>
    </source>
</evidence>
<feature type="domain" description="Major facilitator superfamily (MFS) profile" evidence="6">
    <location>
        <begin position="71"/>
        <end position="545"/>
    </location>
</feature>
<dbReference type="InParanoid" id="A0A2N3N6G6"/>
<name>A0A2N3N6G6_9PEZI</name>
<feature type="transmembrane region" description="Helical" evidence="5">
    <location>
        <begin position="439"/>
        <end position="464"/>
    </location>
</feature>
<feature type="transmembrane region" description="Helical" evidence="5">
    <location>
        <begin position="362"/>
        <end position="389"/>
    </location>
</feature>
<evidence type="ECO:0000256" key="5">
    <source>
        <dbReference type="SAM" id="Phobius"/>
    </source>
</evidence>
<dbReference type="VEuPathDB" id="FungiDB:jhhlp_006652"/>
<feature type="transmembrane region" description="Helical" evidence="5">
    <location>
        <begin position="109"/>
        <end position="131"/>
    </location>
</feature>
<dbReference type="PANTHER" id="PTHR23502:SF20">
    <property type="entry name" value="TRANSPORTER, PUTATIVE (AFU_ORTHOLOGUE AFUA_6G13880)-RELATED"/>
    <property type="match status" value="1"/>
</dbReference>
<dbReference type="GO" id="GO:0005886">
    <property type="term" value="C:plasma membrane"/>
    <property type="evidence" value="ECO:0007669"/>
    <property type="project" value="TreeGrafter"/>
</dbReference>
<keyword evidence="8" id="KW-1185">Reference proteome</keyword>
<feature type="transmembrane region" description="Helical" evidence="5">
    <location>
        <begin position="198"/>
        <end position="219"/>
    </location>
</feature>
<protein>
    <recommendedName>
        <fullName evidence="6">Major facilitator superfamily (MFS) profile domain-containing protein</fullName>
    </recommendedName>
</protein>
<evidence type="ECO:0000256" key="1">
    <source>
        <dbReference type="ARBA" id="ARBA00004141"/>
    </source>
</evidence>
<proteinExistence type="predicted"/>
<comment type="subcellular location">
    <subcellularLocation>
        <location evidence="1">Membrane</location>
        <topology evidence="1">Multi-pass membrane protein</topology>
    </subcellularLocation>
</comment>
<keyword evidence="2 5" id="KW-0812">Transmembrane</keyword>
<keyword evidence="3 5" id="KW-1133">Transmembrane helix</keyword>
<evidence type="ECO:0000256" key="3">
    <source>
        <dbReference type="ARBA" id="ARBA00022989"/>
    </source>
</evidence>
<feature type="transmembrane region" description="Helical" evidence="5">
    <location>
        <begin position="476"/>
        <end position="499"/>
    </location>
</feature>